<sequence>MHHSGFQAKRLIQLALPVLIAQITQTMMGFIDTVMAGRVSAVDMAAVAIGTSLWLPAILFVQGLLMAFTPIFAHHHGAGNQTAIQPLIFQAAYIAIIGALGVMLFLGASSFIFSLMQLEPALERLTLGYVDAILWGAPAFVLYQVLRGCSEGISYTLPTMVIGFVGLAVNIPANYIFIYGHFGMPAMGGAGCGVATALVFWAMFIAMALYMNFHKKFAELAPFKHFHRPQPATIWAMTKLGMPIAMALFFEVSLFAIIALLLAPLGANVVASHQIALNFSAIVFMLPLSVGIAVSIRIGYYLGRDRADISAMVARVGLGLSLSLALCTAIVTVLFRFDIAELYNRDPQVVALAGSLMLMAALYQLSDSIQVVAAGALRGYKDTRSAFYITLVSYWAIGMSLGYTLAYTDWLVPAMGVHGFWTGLIAGLTTAALLFAIRLKHIQKRGIEAQLLQSPQDAHQA</sequence>
<dbReference type="Pfam" id="PF01554">
    <property type="entry name" value="MatE"/>
    <property type="match status" value="2"/>
</dbReference>
<dbReference type="InterPro" id="IPR050222">
    <property type="entry name" value="MATE_MdtK"/>
</dbReference>
<feature type="transmembrane region" description="Helical" evidence="2">
    <location>
        <begin position="347"/>
        <end position="365"/>
    </location>
</feature>
<feature type="transmembrane region" description="Helical" evidence="2">
    <location>
        <begin position="275"/>
        <end position="300"/>
    </location>
</feature>
<dbReference type="CDD" id="cd13131">
    <property type="entry name" value="MATE_NorM_like"/>
    <property type="match status" value="1"/>
</dbReference>
<keyword evidence="1" id="KW-0813">Transport</keyword>
<feature type="transmembrane region" description="Helical" evidence="2">
    <location>
        <begin position="244"/>
        <end position="263"/>
    </location>
</feature>
<dbReference type="GO" id="GO:0005886">
    <property type="term" value="C:plasma membrane"/>
    <property type="evidence" value="ECO:0007669"/>
    <property type="project" value="TreeGrafter"/>
</dbReference>
<keyword evidence="2" id="KW-1133">Transmembrane helix</keyword>
<feature type="transmembrane region" description="Helical" evidence="2">
    <location>
        <begin position="127"/>
        <end position="146"/>
    </location>
</feature>
<name>A0A972G3Y4_9GAMM</name>
<organism evidence="3 4">
    <name type="scientific">Shewanella salipaludis</name>
    <dbReference type="NCBI Taxonomy" id="2723052"/>
    <lineage>
        <taxon>Bacteria</taxon>
        <taxon>Pseudomonadati</taxon>
        <taxon>Pseudomonadota</taxon>
        <taxon>Gammaproteobacteria</taxon>
        <taxon>Alteromonadales</taxon>
        <taxon>Shewanellaceae</taxon>
        <taxon>Shewanella</taxon>
    </lineage>
</organism>
<dbReference type="RefSeq" id="WP_169562653.1">
    <property type="nucleotide sequence ID" value="NZ_JAAXYH010000001.1"/>
</dbReference>
<feature type="transmembrane region" description="Helical" evidence="2">
    <location>
        <begin position="186"/>
        <end position="210"/>
    </location>
</feature>
<protein>
    <submittedName>
        <fullName evidence="3">MATE family efflux transporter</fullName>
    </submittedName>
</protein>
<keyword evidence="4" id="KW-1185">Reference proteome</keyword>
<dbReference type="Proteomes" id="UP000737113">
    <property type="component" value="Unassembled WGS sequence"/>
</dbReference>
<comment type="caution">
    <text evidence="3">The sequence shown here is derived from an EMBL/GenBank/DDBJ whole genome shotgun (WGS) entry which is preliminary data.</text>
</comment>
<feature type="transmembrane region" description="Helical" evidence="2">
    <location>
        <begin position="93"/>
        <end position="115"/>
    </location>
</feature>
<feature type="transmembrane region" description="Helical" evidence="2">
    <location>
        <begin position="158"/>
        <end position="180"/>
    </location>
</feature>
<dbReference type="InterPro" id="IPR002528">
    <property type="entry name" value="MATE_fam"/>
</dbReference>
<dbReference type="PANTHER" id="PTHR43298">
    <property type="entry name" value="MULTIDRUG RESISTANCE PROTEIN NORM-RELATED"/>
    <property type="match status" value="1"/>
</dbReference>
<evidence type="ECO:0000256" key="2">
    <source>
        <dbReference type="SAM" id="Phobius"/>
    </source>
</evidence>
<keyword evidence="2" id="KW-0472">Membrane</keyword>
<dbReference type="NCBIfam" id="TIGR00797">
    <property type="entry name" value="matE"/>
    <property type="match status" value="1"/>
</dbReference>
<dbReference type="GO" id="GO:0042910">
    <property type="term" value="F:xenobiotic transmembrane transporter activity"/>
    <property type="evidence" value="ECO:0007669"/>
    <property type="project" value="InterPro"/>
</dbReference>
<evidence type="ECO:0000313" key="4">
    <source>
        <dbReference type="Proteomes" id="UP000737113"/>
    </source>
</evidence>
<dbReference type="PANTHER" id="PTHR43298:SF2">
    <property type="entry name" value="FMN_FAD EXPORTER YEEO-RELATED"/>
    <property type="match status" value="1"/>
</dbReference>
<feature type="transmembrane region" description="Helical" evidence="2">
    <location>
        <begin position="386"/>
        <end position="406"/>
    </location>
</feature>
<dbReference type="EMBL" id="JAAXYH010000001">
    <property type="protein sequence ID" value="NMH63990.1"/>
    <property type="molecule type" value="Genomic_DNA"/>
</dbReference>
<feature type="transmembrane region" description="Helical" evidence="2">
    <location>
        <begin position="418"/>
        <end position="437"/>
    </location>
</feature>
<proteinExistence type="predicted"/>
<feature type="transmembrane region" description="Helical" evidence="2">
    <location>
        <begin position="312"/>
        <end position="335"/>
    </location>
</feature>
<gene>
    <name evidence="3" type="ORF">HC757_02205</name>
</gene>
<keyword evidence="2" id="KW-0812">Transmembrane</keyword>
<dbReference type="GO" id="GO:0015297">
    <property type="term" value="F:antiporter activity"/>
    <property type="evidence" value="ECO:0007669"/>
    <property type="project" value="InterPro"/>
</dbReference>
<evidence type="ECO:0000256" key="1">
    <source>
        <dbReference type="ARBA" id="ARBA00022448"/>
    </source>
</evidence>
<accession>A0A972G3Y4</accession>
<reference evidence="3" key="1">
    <citation type="submission" date="2020-04" db="EMBL/GenBank/DDBJ databases">
        <title>Description of Shewanella salipaludis sp. nov., isolated from a salt marsh.</title>
        <authorList>
            <person name="Park S."/>
            <person name="Yoon J.-H."/>
        </authorList>
    </citation>
    <scope>NUCLEOTIDE SEQUENCE</scope>
    <source>
        <strain evidence="3">SHSM-M6</strain>
    </source>
</reference>
<evidence type="ECO:0000313" key="3">
    <source>
        <dbReference type="EMBL" id="NMH63990.1"/>
    </source>
</evidence>
<dbReference type="AlphaFoldDB" id="A0A972G3Y4"/>
<feature type="transmembrane region" description="Helical" evidence="2">
    <location>
        <begin position="51"/>
        <end position="73"/>
    </location>
</feature>